<name>A0A5B6YU87_DAVIN</name>
<dbReference type="InterPro" id="IPR046349">
    <property type="entry name" value="C1-like_sf"/>
</dbReference>
<dbReference type="AlphaFoldDB" id="A0A5B6YU87"/>
<gene>
    <name evidence="6" type="ORF">Din_004895</name>
</gene>
<dbReference type="SMART" id="SM00249">
    <property type="entry name" value="PHD"/>
    <property type="match status" value="2"/>
</dbReference>
<protein>
    <recommendedName>
        <fullName evidence="5">Phorbol-ester/DAG-type domain-containing protein</fullName>
    </recommendedName>
</protein>
<evidence type="ECO:0000259" key="5">
    <source>
        <dbReference type="PROSITE" id="PS50081"/>
    </source>
</evidence>
<feature type="domain" description="Phorbol-ester/DAG-type" evidence="5">
    <location>
        <begin position="576"/>
        <end position="624"/>
    </location>
</feature>
<dbReference type="SUPFAM" id="SSF57889">
    <property type="entry name" value="Cysteine-rich domain"/>
    <property type="match status" value="6"/>
</dbReference>
<sequence length="624" mass="71793">MHAGVTVDTLSAYREMELEHFSHEHPLILLSDQEEKHDDDGERVNVCCNGCGKRISGPSYYSCSSTTPCDFFLHKSCAQLPMKMEHGMHPDHSLILLATPPPSYPGSICWCDICGGRWKNFTYHCSPCKFDVCITCAFPMEPKMEHRCHKHPLTLLRKPALFLCHACGTKHQEGPSYLCTTTNCSFWIHGDCALLPSTIKHTDDDHPLTLSYSLPHEYAKFRPQCDICHKFLKNPICWVYYCGICRYFAHVNCAISNTEPFMSILLPRRENEITVEEDVDSNLIRLPVANASVNLTSHFFKELMSLQQVENKELATELNHFSHDHPLILSDVQNNNIESYLLNDMKTETIFCDGCVRPISLSAPFYNCPHDQCTTFFLHKSCAELPSEVQQYPCHPEHSLVLLPKSSLFLNLFKCNVCQLYCDGFTFACVQCQFYLDVNCAFLPGAISHEAHAHCLILSKKSGIRCSACRRWYTSAGFKFGCVTCDFNLCSECALLPRTVRHRYDEHPLNITYSPPIKDHLHEYYCEICEEELNPKIWFYYCRDCDYSFHTRCIRPIYRFAKIKYYGGTINLPEHPHLLTLVPMPWDISKCDHCGEYFDDPFFKCSHCNFKLHLTCSEKLSILP</sequence>
<evidence type="ECO:0000256" key="2">
    <source>
        <dbReference type="ARBA" id="ARBA00022737"/>
    </source>
</evidence>
<dbReference type="PROSITE" id="PS50081">
    <property type="entry name" value="ZF_DAG_PE_2"/>
    <property type="match status" value="1"/>
</dbReference>
<evidence type="ECO:0000256" key="4">
    <source>
        <dbReference type="ARBA" id="ARBA00022833"/>
    </source>
</evidence>
<dbReference type="InterPro" id="IPR004146">
    <property type="entry name" value="DC1"/>
</dbReference>
<dbReference type="InterPro" id="IPR053192">
    <property type="entry name" value="Vacuole_Formation_Reg"/>
</dbReference>
<accession>A0A5B6YU87</accession>
<keyword evidence="3" id="KW-0863">Zinc-finger</keyword>
<keyword evidence="1" id="KW-0479">Metal-binding</keyword>
<reference evidence="6" key="1">
    <citation type="submission" date="2019-08" db="EMBL/GenBank/DDBJ databases">
        <title>Reference gene set and small RNA set construction with multiple tissues from Davidia involucrata Baill.</title>
        <authorList>
            <person name="Yang H."/>
            <person name="Zhou C."/>
            <person name="Li G."/>
            <person name="Wang J."/>
            <person name="Gao P."/>
            <person name="Wang M."/>
            <person name="Wang R."/>
            <person name="Zhao Y."/>
        </authorList>
    </citation>
    <scope>NUCLEOTIDE SEQUENCE</scope>
    <source>
        <tissue evidence="6">Mixed with DoveR01_LX</tissue>
    </source>
</reference>
<evidence type="ECO:0000256" key="1">
    <source>
        <dbReference type="ARBA" id="ARBA00022723"/>
    </source>
</evidence>
<organism evidence="6">
    <name type="scientific">Davidia involucrata</name>
    <name type="common">Dove tree</name>
    <dbReference type="NCBI Taxonomy" id="16924"/>
    <lineage>
        <taxon>Eukaryota</taxon>
        <taxon>Viridiplantae</taxon>
        <taxon>Streptophyta</taxon>
        <taxon>Embryophyta</taxon>
        <taxon>Tracheophyta</taxon>
        <taxon>Spermatophyta</taxon>
        <taxon>Magnoliopsida</taxon>
        <taxon>eudicotyledons</taxon>
        <taxon>Gunneridae</taxon>
        <taxon>Pentapetalae</taxon>
        <taxon>asterids</taxon>
        <taxon>Cornales</taxon>
        <taxon>Nyssaceae</taxon>
        <taxon>Davidia</taxon>
    </lineage>
</organism>
<evidence type="ECO:0000313" key="6">
    <source>
        <dbReference type="EMBL" id="MPA35454.1"/>
    </source>
</evidence>
<dbReference type="GO" id="GO:0008270">
    <property type="term" value="F:zinc ion binding"/>
    <property type="evidence" value="ECO:0007669"/>
    <property type="project" value="UniProtKB-KW"/>
</dbReference>
<keyword evidence="4" id="KW-0862">Zinc</keyword>
<dbReference type="EMBL" id="GHES01004895">
    <property type="protein sequence ID" value="MPA35454.1"/>
    <property type="molecule type" value="Transcribed_RNA"/>
</dbReference>
<dbReference type="SMART" id="SM00109">
    <property type="entry name" value="C1"/>
    <property type="match status" value="3"/>
</dbReference>
<evidence type="ECO:0000256" key="3">
    <source>
        <dbReference type="ARBA" id="ARBA00022771"/>
    </source>
</evidence>
<dbReference type="PANTHER" id="PTHR32410">
    <property type="entry name" value="CYSTEINE/HISTIDINE-RICH C1 DOMAIN FAMILY PROTEIN"/>
    <property type="match status" value="1"/>
</dbReference>
<dbReference type="InterPro" id="IPR002219">
    <property type="entry name" value="PKC_DAG/PE"/>
</dbReference>
<dbReference type="Pfam" id="PF03107">
    <property type="entry name" value="C1_2"/>
    <property type="match status" value="7"/>
</dbReference>
<dbReference type="InterPro" id="IPR001965">
    <property type="entry name" value="Znf_PHD"/>
</dbReference>
<proteinExistence type="predicted"/>
<keyword evidence="2" id="KW-0677">Repeat</keyword>
<dbReference type="PANTHER" id="PTHR32410:SF216">
    <property type="entry name" value="PHORBOL-ESTER_DAG-TYPE DOMAIN-CONTAINING PROTEIN"/>
    <property type="match status" value="1"/>
</dbReference>